<evidence type="ECO:0000313" key="2">
    <source>
        <dbReference type="Proteomes" id="UP000252081"/>
    </source>
</evidence>
<dbReference type="RefSeq" id="WP_113948302.1">
    <property type="nucleotide sequence ID" value="NZ_QNQU01000005.1"/>
</dbReference>
<gene>
    <name evidence="1" type="ORF">DRW42_08015</name>
</gene>
<protein>
    <submittedName>
        <fullName evidence="1">Ferritin-like domain-containing protein</fullName>
    </submittedName>
</protein>
<dbReference type="OrthoDB" id="954262at2"/>
<comment type="caution">
    <text evidence="1">The sequence shown here is derived from an EMBL/GenBank/DDBJ whole genome shotgun (WGS) entry which is preliminary data.</text>
</comment>
<proteinExistence type="predicted"/>
<dbReference type="InterPro" id="IPR009078">
    <property type="entry name" value="Ferritin-like_SF"/>
</dbReference>
<name>A0A366L7N7_9SPHI</name>
<accession>A0A366L7N7</accession>
<dbReference type="Pfam" id="PF13668">
    <property type="entry name" value="Ferritin_2"/>
    <property type="match status" value="1"/>
</dbReference>
<dbReference type="CDD" id="cd00657">
    <property type="entry name" value="Ferritin_like"/>
    <property type="match status" value="1"/>
</dbReference>
<sequence>MNIVNILEEIEKVDGEIYERLNPRRAAMKSFFNVGKKISLAAVPLALSSMFQKAYGQTTLPAAVVDVLNFALSLEYLEYHFYNHCIVGKTPGSAVTDVTFNFPNAASQAAITTIRDHEKAHVDLLVTTLGSAARAPIAYADTDFRAGGAFATVYSDYNTFLAVAQGFEDTGVRAYKGQAGNLLVDPGILKVALQIHSVEARHASHIRQMRTAASGGSPVYKPWVSLGASGQANDSGVAAVDAVYAGEDLTVQAGANIVGIGGNAGITKAIAVESFDEPLDKASVVTIANLFLQPGKKL</sequence>
<dbReference type="Proteomes" id="UP000252081">
    <property type="component" value="Unassembled WGS sequence"/>
</dbReference>
<organism evidence="1 2">
    <name type="scientific">Pedobacter miscanthi</name>
    <dbReference type="NCBI Taxonomy" id="2259170"/>
    <lineage>
        <taxon>Bacteria</taxon>
        <taxon>Pseudomonadati</taxon>
        <taxon>Bacteroidota</taxon>
        <taxon>Sphingobacteriia</taxon>
        <taxon>Sphingobacteriales</taxon>
        <taxon>Sphingobacteriaceae</taxon>
        <taxon>Pedobacter</taxon>
    </lineage>
</organism>
<dbReference type="SUPFAM" id="SSF47240">
    <property type="entry name" value="Ferritin-like"/>
    <property type="match status" value="1"/>
</dbReference>
<keyword evidence="2" id="KW-1185">Reference proteome</keyword>
<dbReference type="AlphaFoldDB" id="A0A366L7N7"/>
<reference evidence="1 2" key="1">
    <citation type="submission" date="2018-07" db="EMBL/GenBank/DDBJ databases">
        <title>A draft genome of a endophytic bacteria, a new species of Pedobacter.</title>
        <authorList>
            <person name="Zhang Z.D."/>
            <person name="Chen Z.J."/>
        </authorList>
    </citation>
    <scope>NUCLEOTIDE SEQUENCE [LARGE SCALE GENOMIC DNA]</scope>
    <source>
        <strain evidence="1 2">RS10</strain>
    </source>
</reference>
<dbReference type="EMBL" id="QNQU01000005">
    <property type="protein sequence ID" value="RBQ09132.1"/>
    <property type="molecule type" value="Genomic_DNA"/>
</dbReference>
<evidence type="ECO:0000313" key="1">
    <source>
        <dbReference type="EMBL" id="RBQ09132.1"/>
    </source>
</evidence>